<dbReference type="InterPro" id="IPR013988">
    <property type="entry name" value="YjdM_C"/>
</dbReference>
<comment type="caution">
    <text evidence="2">The sequence shown here is derived from an EMBL/GenBank/DDBJ whole genome shotgun (WGS) entry which is preliminary data.</text>
</comment>
<keyword evidence="3" id="KW-1185">Reference proteome</keyword>
<reference evidence="3" key="1">
    <citation type="journal article" date="2019" name="Int. J. Syst. Evol. Microbiol.">
        <title>The Global Catalogue of Microorganisms (GCM) 10K type strain sequencing project: providing services to taxonomists for standard genome sequencing and annotation.</title>
        <authorList>
            <consortium name="The Broad Institute Genomics Platform"/>
            <consortium name="The Broad Institute Genome Sequencing Center for Infectious Disease"/>
            <person name="Wu L."/>
            <person name="Ma J."/>
        </authorList>
    </citation>
    <scope>NUCLEOTIDE SEQUENCE [LARGE SCALE GENOMIC DNA]</scope>
    <source>
        <strain evidence="3">CGMCC 1.15288</strain>
    </source>
</reference>
<dbReference type="Gene3D" id="2.30.30.40">
    <property type="entry name" value="SH3 Domains"/>
    <property type="match status" value="1"/>
</dbReference>
<sequence length="73" mass="8047">MDQLPTHVNCNILKTGDTVVLTRSLAVRGSSLNARMGTVVKNIRVVEDNAEQIEGKIDGQLIVILTKYLRKQA</sequence>
<organism evidence="2 3">
    <name type="scientific">Dyadobacter endophyticus</name>
    <dbReference type="NCBI Taxonomy" id="1749036"/>
    <lineage>
        <taxon>Bacteria</taxon>
        <taxon>Pseudomonadati</taxon>
        <taxon>Bacteroidota</taxon>
        <taxon>Cytophagia</taxon>
        <taxon>Cytophagales</taxon>
        <taxon>Spirosomataceae</taxon>
        <taxon>Dyadobacter</taxon>
    </lineage>
</organism>
<name>A0ABQ1YQN9_9BACT</name>
<dbReference type="EMBL" id="BMIA01000001">
    <property type="protein sequence ID" value="GGH33243.1"/>
    <property type="molecule type" value="Genomic_DNA"/>
</dbReference>
<evidence type="ECO:0000259" key="1">
    <source>
        <dbReference type="Pfam" id="PF03831"/>
    </source>
</evidence>
<evidence type="ECO:0000313" key="3">
    <source>
        <dbReference type="Proteomes" id="UP000600214"/>
    </source>
</evidence>
<protein>
    <recommendedName>
        <fullName evidence="1">Protein YjdM C-terminal domain-containing protein</fullName>
    </recommendedName>
</protein>
<dbReference type="Pfam" id="PF03831">
    <property type="entry name" value="YjdM"/>
    <property type="match status" value="1"/>
</dbReference>
<proteinExistence type="predicted"/>
<dbReference type="Proteomes" id="UP000600214">
    <property type="component" value="Unassembled WGS sequence"/>
</dbReference>
<evidence type="ECO:0000313" key="2">
    <source>
        <dbReference type="EMBL" id="GGH33243.1"/>
    </source>
</evidence>
<accession>A0ABQ1YQN9</accession>
<gene>
    <name evidence="2" type="ORF">GCM10007423_23370</name>
</gene>
<feature type="domain" description="Protein YjdM C-terminal" evidence="1">
    <location>
        <begin position="8"/>
        <end position="72"/>
    </location>
</feature>
<dbReference type="SUPFAM" id="SSF82057">
    <property type="entry name" value="Prokaryotic SH3-related domain"/>
    <property type="match status" value="1"/>
</dbReference>